<protein>
    <submittedName>
        <fullName evidence="3">Unnamed protein product</fullName>
    </submittedName>
</protein>
<feature type="domain" description="Retroviral polymerase SH3-like" evidence="2">
    <location>
        <begin position="16"/>
        <end position="79"/>
    </location>
</feature>
<name>A0A9W6XRR4_9STRA</name>
<proteinExistence type="predicted"/>
<dbReference type="Pfam" id="PF25597">
    <property type="entry name" value="SH3_retrovirus"/>
    <property type="match status" value="1"/>
</dbReference>
<reference evidence="3" key="1">
    <citation type="submission" date="2023-04" db="EMBL/GenBank/DDBJ databases">
        <title>Phytophthora fragariaefolia NBRC 109709.</title>
        <authorList>
            <person name="Ichikawa N."/>
            <person name="Sato H."/>
            <person name="Tonouchi N."/>
        </authorList>
    </citation>
    <scope>NUCLEOTIDE SEQUENCE</scope>
    <source>
        <strain evidence="3">NBRC 109709</strain>
    </source>
</reference>
<dbReference type="EMBL" id="BSXT01001671">
    <property type="protein sequence ID" value="GMF44409.1"/>
    <property type="molecule type" value="Genomic_DNA"/>
</dbReference>
<gene>
    <name evidence="3" type="ORF">Pfra01_001544700</name>
</gene>
<dbReference type="OrthoDB" id="129320at2759"/>
<dbReference type="AlphaFoldDB" id="A0A9W6XRR4"/>
<feature type="compositionally biased region" description="Basic and acidic residues" evidence="1">
    <location>
        <begin position="224"/>
        <end position="233"/>
    </location>
</feature>
<feature type="compositionally biased region" description="Acidic residues" evidence="1">
    <location>
        <begin position="211"/>
        <end position="223"/>
    </location>
</feature>
<feature type="region of interest" description="Disordered" evidence="1">
    <location>
        <begin position="166"/>
        <end position="194"/>
    </location>
</feature>
<dbReference type="InterPro" id="IPR057670">
    <property type="entry name" value="SH3_retrovirus"/>
</dbReference>
<evidence type="ECO:0000259" key="2">
    <source>
        <dbReference type="Pfam" id="PF25597"/>
    </source>
</evidence>
<evidence type="ECO:0000313" key="3">
    <source>
        <dbReference type="EMBL" id="GMF44409.1"/>
    </source>
</evidence>
<comment type="caution">
    <text evidence="3">The sequence shown here is derived from an EMBL/GenBank/DDBJ whole genome shotgun (WGS) entry which is preliminary data.</text>
</comment>
<evidence type="ECO:0000313" key="4">
    <source>
        <dbReference type="Proteomes" id="UP001165121"/>
    </source>
</evidence>
<keyword evidence="4" id="KW-1185">Reference proteome</keyword>
<dbReference type="Proteomes" id="UP001165121">
    <property type="component" value="Unassembled WGS sequence"/>
</dbReference>
<evidence type="ECO:0000256" key="1">
    <source>
        <dbReference type="SAM" id="MobiDB-lite"/>
    </source>
</evidence>
<accession>A0A9W6XRR4</accession>
<feature type="compositionally biased region" description="Basic and acidic residues" evidence="1">
    <location>
        <begin position="242"/>
        <end position="251"/>
    </location>
</feature>
<feature type="region of interest" description="Disordered" evidence="1">
    <location>
        <begin position="210"/>
        <end position="307"/>
    </location>
</feature>
<organism evidence="3 4">
    <name type="scientific">Phytophthora fragariaefolia</name>
    <dbReference type="NCBI Taxonomy" id="1490495"/>
    <lineage>
        <taxon>Eukaryota</taxon>
        <taxon>Sar</taxon>
        <taxon>Stramenopiles</taxon>
        <taxon>Oomycota</taxon>
        <taxon>Peronosporomycetes</taxon>
        <taxon>Peronosporales</taxon>
        <taxon>Peronosporaceae</taxon>
        <taxon>Phytophthora</taxon>
    </lineage>
</organism>
<sequence>MFGVIPDAHHIRKFGSLAYVHVPISPDKQKQDANAYVAFVLGYSEDTVGCKVYIPSERTVKFVAEVRVQEEVMYRDRHDVDPVDVETTEWLQFTTTPLEEDLTEDPDDSEYDVADSIVAESDYFMGATLDNAQSEINTSVSYEANENNSTTLSVSLEWGDDSYTDAVSEERDEVNESVRLQRESNLPAAHDPDIKSVSAECGSVAESVCSEIDDTPSDNSDDASSDKNDDGVSDKNVATATEPKETSRDQEQTSDQPAHYFAPPGLRKRVERDDTQSEVEQNELGKNTKARRTGLREAAQRKTPSLYPDYIPWSNMATY</sequence>